<keyword evidence="3" id="KW-1003">Cell membrane</keyword>
<dbReference type="RefSeq" id="XP_060673293.1">
    <property type="nucleotide sequence ID" value="XM_060817310.1"/>
</dbReference>
<dbReference type="Proteomes" id="UP001652623">
    <property type="component" value="Chromosome 5"/>
</dbReference>
<dbReference type="Gene3D" id="3.80.10.10">
    <property type="entry name" value="Ribonuclease Inhibitor"/>
    <property type="match status" value="4"/>
</dbReference>
<dbReference type="InterPro" id="IPR003591">
    <property type="entry name" value="Leu-rich_rpt_typical-subtyp"/>
</dbReference>
<sequence>MLLQTFLLYPKVESWTIQEENTSDCCSWDGVECDQQSGNVIELDLSSSCLYGSINSNSTLLRLSHLRSLNLAYNHFNYSPIPYAIGNLSSIDLVGSYSSQLELLLELKTPNLSIFLQNMTNLNQLYLSYVDISSIVPDFLANFSSLTVISLNGCGMYGEFPKAIFQLPNLQVLSLRDNQDLTGYFPEFHIGSPLKQILLWNTSFSGEIPSSIKRLGSLNMLDRGGCNFSGLIPSSMGKLTRLTYLDLSENKFIAQIPYLLQNLTQLTLLILAQNYFHGVMPSSFSRLVNLEVLILHDNELSGAVNFDIFLNMKYLKILDLTANKFSVSITETNSTNASVPHFNVLGLGYCNLRKFPGFLRYQDNLRLLELVGNQIHGPIPNWLWNISLETIEVLDLGLNFLTGFGNRPGPVVLPWRRLNILYLFNDMLKGQLPIPPPSIITYGGCTQRTNRRNSTPVLQFKFSPIS</sequence>
<keyword evidence="10" id="KW-0675">Receptor</keyword>
<gene>
    <name evidence="14" type="primary">LOC107421521</name>
</gene>
<comment type="subcellular location">
    <subcellularLocation>
        <location evidence="1">Cell membrane</location>
        <topology evidence="1">Single-pass type I membrane protein</topology>
    </subcellularLocation>
</comment>
<reference evidence="14" key="1">
    <citation type="submission" date="2025-08" db="UniProtKB">
        <authorList>
            <consortium name="RefSeq"/>
        </authorList>
    </citation>
    <scope>IDENTIFICATION</scope>
    <source>
        <tissue evidence="14">Seedling</tissue>
    </source>
</reference>
<dbReference type="PANTHER" id="PTHR48061:SF12">
    <property type="entry name" value="DISEASE RESISTANCE LIKE PROTEIN"/>
    <property type="match status" value="1"/>
</dbReference>
<accession>A0ABM4A992</accession>
<dbReference type="SUPFAM" id="SSF52058">
    <property type="entry name" value="L domain-like"/>
    <property type="match status" value="2"/>
</dbReference>
<keyword evidence="9" id="KW-0472">Membrane</keyword>
<keyword evidence="6" id="KW-0732">Signal</keyword>
<dbReference type="PANTHER" id="PTHR48061">
    <property type="entry name" value="LEUCINE-RICH REPEAT RECEPTOR PROTEIN KINASE EMS1-LIKE-RELATED"/>
    <property type="match status" value="1"/>
</dbReference>
<keyword evidence="8" id="KW-1133">Transmembrane helix</keyword>
<dbReference type="SMART" id="SM00369">
    <property type="entry name" value="LRR_TYP"/>
    <property type="match status" value="5"/>
</dbReference>
<evidence type="ECO:0000256" key="8">
    <source>
        <dbReference type="ARBA" id="ARBA00022989"/>
    </source>
</evidence>
<dbReference type="InterPro" id="IPR032675">
    <property type="entry name" value="LRR_dom_sf"/>
</dbReference>
<keyword evidence="5" id="KW-0812">Transmembrane</keyword>
<evidence type="ECO:0000256" key="4">
    <source>
        <dbReference type="ARBA" id="ARBA00022614"/>
    </source>
</evidence>
<evidence type="ECO:0000256" key="10">
    <source>
        <dbReference type="ARBA" id="ARBA00023170"/>
    </source>
</evidence>
<comment type="similarity">
    <text evidence="2">Belongs to the RLP family.</text>
</comment>
<evidence type="ECO:0000259" key="12">
    <source>
        <dbReference type="Pfam" id="PF08263"/>
    </source>
</evidence>
<evidence type="ECO:0000256" key="6">
    <source>
        <dbReference type="ARBA" id="ARBA00022729"/>
    </source>
</evidence>
<dbReference type="InterPro" id="IPR013210">
    <property type="entry name" value="LRR_N_plant-typ"/>
</dbReference>
<dbReference type="Pfam" id="PF08263">
    <property type="entry name" value="LRRNT_2"/>
    <property type="match status" value="1"/>
</dbReference>
<evidence type="ECO:0000256" key="5">
    <source>
        <dbReference type="ARBA" id="ARBA00022692"/>
    </source>
</evidence>
<evidence type="ECO:0000256" key="2">
    <source>
        <dbReference type="ARBA" id="ARBA00009592"/>
    </source>
</evidence>
<dbReference type="Pfam" id="PF13855">
    <property type="entry name" value="LRR_8"/>
    <property type="match status" value="1"/>
</dbReference>
<dbReference type="InterPro" id="IPR046956">
    <property type="entry name" value="RLP23-like"/>
</dbReference>
<keyword evidence="11" id="KW-0325">Glycoprotein</keyword>
<evidence type="ECO:0000256" key="3">
    <source>
        <dbReference type="ARBA" id="ARBA00022475"/>
    </source>
</evidence>
<keyword evidence="7" id="KW-0677">Repeat</keyword>
<evidence type="ECO:0000256" key="11">
    <source>
        <dbReference type="ARBA" id="ARBA00023180"/>
    </source>
</evidence>
<dbReference type="InterPro" id="IPR001611">
    <property type="entry name" value="Leu-rich_rpt"/>
</dbReference>
<evidence type="ECO:0000256" key="7">
    <source>
        <dbReference type="ARBA" id="ARBA00022737"/>
    </source>
</evidence>
<feature type="domain" description="Leucine-rich repeat-containing N-terminal plant-type" evidence="12">
    <location>
        <begin position="12"/>
        <end position="34"/>
    </location>
</feature>
<dbReference type="GeneID" id="107421521"/>
<keyword evidence="13" id="KW-1185">Reference proteome</keyword>
<evidence type="ECO:0000313" key="13">
    <source>
        <dbReference type="Proteomes" id="UP001652623"/>
    </source>
</evidence>
<proteinExistence type="inferred from homology"/>
<evidence type="ECO:0000256" key="1">
    <source>
        <dbReference type="ARBA" id="ARBA00004251"/>
    </source>
</evidence>
<evidence type="ECO:0000313" key="14">
    <source>
        <dbReference type="RefSeq" id="XP_060673293.1"/>
    </source>
</evidence>
<name>A0ABM4A992_ZIZJJ</name>
<evidence type="ECO:0000256" key="9">
    <source>
        <dbReference type="ARBA" id="ARBA00023136"/>
    </source>
</evidence>
<organism evidence="13 14">
    <name type="scientific">Ziziphus jujuba</name>
    <name type="common">Chinese jujube</name>
    <name type="synonym">Ziziphus sativa</name>
    <dbReference type="NCBI Taxonomy" id="326968"/>
    <lineage>
        <taxon>Eukaryota</taxon>
        <taxon>Viridiplantae</taxon>
        <taxon>Streptophyta</taxon>
        <taxon>Embryophyta</taxon>
        <taxon>Tracheophyta</taxon>
        <taxon>Spermatophyta</taxon>
        <taxon>Magnoliopsida</taxon>
        <taxon>eudicotyledons</taxon>
        <taxon>Gunneridae</taxon>
        <taxon>Pentapetalae</taxon>
        <taxon>rosids</taxon>
        <taxon>fabids</taxon>
        <taxon>Rosales</taxon>
        <taxon>Rhamnaceae</taxon>
        <taxon>Paliureae</taxon>
        <taxon>Ziziphus</taxon>
    </lineage>
</organism>
<dbReference type="Pfam" id="PF00560">
    <property type="entry name" value="LRR_1"/>
    <property type="match status" value="3"/>
</dbReference>
<protein>
    <submittedName>
        <fullName evidence="14">Receptor-like protein 7</fullName>
    </submittedName>
</protein>
<keyword evidence="4" id="KW-0433">Leucine-rich repeat</keyword>